<name>A0AAJ7WFK7_9HYME</name>
<keyword evidence="7 12" id="KW-0472">Membrane</keyword>
<keyword evidence="5 12" id="KW-1133">Transmembrane helix</keyword>
<dbReference type="Proteomes" id="UP000694925">
    <property type="component" value="Unplaced"/>
</dbReference>
<feature type="transmembrane region" description="Helical" evidence="12">
    <location>
        <begin position="381"/>
        <end position="400"/>
    </location>
</feature>
<feature type="domain" description="Ionotropic glutamate receptor L-glutamate and glycine-binding" evidence="13">
    <location>
        <begin position="212"/>
        <end position="302"/>
    </location>
</feature>
<evidence type="ECO:0000256" key="11">
    <source>
        <dbReference type="ARBA" id="ARBA00023303"/>
    </source>
</evidence>
<dbReference type="GO" id="GO:0015276">
    <property type="term" value="F:ligand-gated monoatomic ion channel activity"/>
    <property type="evidence" value="ECO:0007669"/>
    <property type="project" value="InterPro"/>
</dbReference>
<dbReference type="RefSeq" id="XP_026674621.1">
    <property type="nucleotide sequence ID" value="XM_026818820.1"/>
</dbReference>
<keyword evidence="2" id="KW-0813">Transport</keyword>
<evidence type="ECO:0000256" key="6">
    <source>
        <dbReference type="ARBA" id="ARBA00023065"/>
    </source>
</evidence>
<keyword evidence="4 12" id="KW-0812">Transmembrane</keyword>
<evidence type="ECO:0000259" key="13">
    <source>
        <dbReference type="Pfam" id="PF10613"/>
    </source>
</evidence>
<evidence type="ECO:0000256" key="4">
    <source>
        <dbReference type="ARBA" id="ARBA00022692"/>
    </source>
</evidence>
<keyword evidence="11" id="KW-0407">Ion channel</keyword>
<evidence type="ECO:0000256" key="7">
    <source>
        <dbReference type="ARBA" id="ARBA00023136"/>
    </source>
</evidence>
<evidence type="ECO:0000256" key="2">
    <source>
        <dbReference type="ARBA" id="ARBA00022448"/>
    </source>
</evidence>
<dbReference type="Gene3D" id="3.40.190.10">
    <property type="entry name" value="Periplasmic binding protein-like II"/>
    <property type="match status" value="1"/>
</dbReference>
<dbReference type="GeneID" id="108631409"/>
<gene>
    <name evidence="15" type="primary">LOC108631409</name>
</gene>
<dbReference type="SUPFAM" id="SSF53850">
    <property type="entry name" value="Periplasmic binding protein-like II"/>
    <property type="match status" value="1"/>
</dbReference>
<keyword evidence="9" id="KW-0325">Glycoprotein</keyword>
<dbReference type="InterPro" id="IPR019594">
    <property type="entry name" value="Glu/Gly-bd"/>
</dbReference>
<evidence type="ECO:0000256" key="10">
    <source>
        <dbReference type="ARBA" id="ARBA00023286"/>
    </source>
</evidence>
<evidence type="ECO:0000256" key="9">
    <source>
        <dbReference type="ARBA" id="ARBA00023180"/>
    </source>
</evidence>
<feature type="transmembrane region" description="Helical" evidence="12">
    <location>
        <begin position="504"/>
        <end position="525"/>
    </location>
</feature>
<dbReference type="PANTHER" id="PTHR42643:SF38">
    <property type="entry name" value="IONOTROPIC RECEPTOR 100A"/>
    <property type="match status" value="1"/>
</dbReference>
<evidence type="ECO:0000256" key="5">
    <source>
        <dbReference type="ARBA" id="ARBA00022989"/>
    </source>
</evidence>
<keyword evidence="8" id="KW-0675">Receptor</keyword>
<keyword evidence="10" id="KW-1071">Ligand-gated ion channel</keyword>
<feature type="transmembrane region" description="Helical" evidence="12">
    <location>
        <begin position="321"/>
        <end position="338"/>
    </location>
</feature>
<dbReference type="GO" id="GO:0005886">
    <property type="term" value="C:plasma membrane"/>
    <property type="evidence" value="ECO:0007669"/>
    <property type="project" value="UniProtKB-SubCell"/>
</dbReference>
<protein>
    <submittedName>
        <fullName evidence="15">Uncharacterized protein LOC108631409 isoform X1</fullName>
    </submittedName>
</protein>
<evidence type="ECO:0000256" key="8">
    <source>
        <dbReference type="ARBA" id="ARBA00023170"/>
    </source>
</evidence>
<feature type="transmembrane region" description="Helical" evidence="12">
    <location>
        <begin position="569"/>
        <end position="589"/>
    </location>
</feature>
<evidence type="ECO:0000313" key="14">
    <source>
        <dbReference type="Proteomes" id="UP000694925"/>
    </source>
</evidence>
<dbReference type="KEGG" id="ccal:108631409"/>
<dbReference type="Gene3D" id="1.10.287.70">
    <property type="match status" value="1"/>
</dbReference>
<feature type="transmembrane region" description="Helical" evidence="12">
    <location>
        <begin position="350"/>
        <end position="369"/>
    </location>
</feature>
<keyword evidence="3" id="KW-1003">Cell membrane</keyword>
<keyword evidence="6" id="KW-0406">Ion transport</keyword>
<dbReference type="PANTHER" id="PTHR42643">
    <property type="entry name" value="IONOTROPIC RECEPTOR 20A-RELATED"/>
    <property type="match status" value="1"/>
</dbReference>
<dbReference type="CTD" id="40157"/>
<comment type="subcellular location">
    <subcellularLocation>
        <location evidence="1">Cell membrane</location>
        <topology evidence="1">Multi-pass membrane protein</topology>
    </subcellularLocation>
</comment>
<evidence type="ECO:0000313" key="15">
    <source>
        <dbReference type="RefSeq" id="XP_026674621.1"/>
    </source>
</evidence>
<accession>A0AAJ7WFK7</accession>
<keyword evidence="14" id="KW-1185">Reference proteome</keyword>
<evidence type="ECO:0000256" key="1">
    <source>
        <dbReference type="ARBA" id="ARBA00004651"/>
    </source>
</evidence>
<dbReference type="InterPro" id="IPR052192">
    <property type="entry name" value="Insect_Ionotropic_Sensory_Rcpt"/>
</dbReference>
<proteinExistence type="predicted"/>
<organism evidence="14 15">
    <name type="scientific">Ceratina calcarata</name>
    <dbReference type="NCBI Taxonomy" id="156304"/>
    <lineage>
        <taxon>Eukaryota</taxon>
        <taxon>Metazoa</taxon>
        <taxon>Ecdysozoa</taxon>
        <taxon>Arthropoda</taxon>
        <taxon>Hexapoda</taxon>
        <taxon>Insecta</taxon>
        <taxon>Pterygota</taxon>
        <taxon>Neoptera</taxon>
        <taxon>Endopterygota</taxon>
        <taxon>Hymenoptera</taxon>
        <taxon>Apocrita</taxon>
        <taxon>Aculeata</taxon>
        <taxon>Apoidea</taxon>
        <taxon>Anthophila</taxon>
        <taxon>Apidae</taxon>
        <taxon>Ceratina</taxon>
        <taxon>Zadontomerus</taxon>
    </lineage>
</organism>
<evidence type="ECO:0000256" key="12">
    <source>
        <dbReference type="SAM" id="Phobius"/>
    </source>
</evidence>
<dbReference type="Pfam" id="PF10613">
    <property type="entry name" value="Lig_chan-Glu_bd"/>
    <property type="match status" value="1"/>
</dbReference>
<reference evidence="15" key="1">
    <citation type="submission" date="2025-08" db="UniProtKB">
        <authorList>
            <consortium name="RefSeq"/>
        </authorList>
    </citation>
    <scope>IDENTIFICATION</scope>
    <source>
        <tissue evidence="15">Whole body</tissue>
    </source>
</reference>
<dbReference type="AlphaFoldDB" id="A0AAJ7WFK7"/>
<evidence type="ECO:0000256" key="3">
    <source>
        <dbReference type="ARBA" id="ARBA00022475"/>
    </source>
</evidence>
<sequence>MKEFMLVYVFCVSVSSVRGDRRDILASESESWIPDENFTQIINVSFSSSKCCNVLLSGSMEESEALFDQFRNTYPYEYFLRDTEECHAYFLLGATDYEVIISIKKLSLLWKTEILIIINKMVSSDSAILNNTIYGIANVNVVSRSEIWKLSENYIKPRAFIKLDRYEQMHQNYINFRGKELQVCSTYKPPMTFFNRTIKKMIDGAEEEVFAMDSDSDWDGIEMHLFLAVAKKLNFTWTIRKPKGNYTYGRRFNETVWEGGIIQLLTERKVDIAFANIFITLDQYSFVDMSPWYEIYIHFLVPRPRRTTSFWALTRPFTAQVWYLLATVLLLHSLYTYIRTKIDPQFAKQFQNFLIILIDLIGYLLSSLVPKVPTTNKLQILLWRTAGWLIITAYCSSLAARLSSWDYEPRIDTVEQFIQANLTWTRSGEPPPFEDFFNLKDPYAAQLPNKYYHIDNESQIQMIIAQGNYALLGNTIDTWFFPTNYVPNEELKNYRLMRQSLGHYHNAFAVQPWLLKPINMIMLLLRETGITNWHLRDVIRRRNSYYLRQVLVEHDKYDGSVQVLGLTPLGAGFSLLLIGLSIATFVFYLEIRRIPKAVSTLKLIRDE</sequence>